<evidence type="ECO:0000313" key="3">
    <source>
        <dbReference type="Proteomes" id="UP000001529"/>
    </source>
</evidence>
<dbReference type="AlphaFoldDB" id="S8G877"/>
<gene>
    <name evidence="2" type="ORF">TGME49_327200</name>
</gene>
<dbReference type="RefSeq" id="XP_018634689.1">
    <property type="nucleotide sequence ID" value="XM_018783097.1"/>
</dbReference>
<feature type="non-terminal residue" evidence="2">
    <location>
        <position position="218"/>
    </location>
</feature>
<feature type="non-terminal residue" evidence="2">
    <location>
        <position position="1"/>
    </location>
</feature>
<keyword evidence="3" id="KW-1185">Reference proteome</keyword>
<name>S8G877_TOXGM</name>
<organism evidence="2 3">
    <name type="scientific">Toxoplasma gondii (strain ATCC 50611 / Me49)</name>
    <dbReference type="NCBI Taxonomy" id="508771"/>
    <lineage>
        <taxon>Eukaryota</taxon>
        <taxon>Sar</taxon>
        <taxon>Alveolata</taxon>
        <taxon>Apicomplexa</taxon>
        <taxon>Conoidasida</taxon>
        <taxon>Coccidia</taxon>
        <taxon>Eucoccidiorida</taxon>
        <taxon>Eimeriorina</taxon>
        <taxon>Sarcocystidae</taxon>
        <taxon>Toxoplasma</taxon>
    </lineage>
</organism>
<dbReference type="GeneID" id="29769935"/>
<dbReference type="OrthoDB" id="371154at2759"/>
<reference evidence="2" key="1">
    <citation type="submission" date="2013-04" db="EMBL/GenBank/DDBJ databases">
        <authorList>
            <person name="Sibley D."/>
            <person name="Venepally P."/>
            <person name="Karamycheva S."/>
            <person name="Hadjithomas M."/>
            <person name="Khan A."/>
            <person name="Brunk B."/>
            <person name="Roos D."/>
            <person name="Caler E."/>
            <person name="Lorenzi H."/>
        </authorList>
    </citation>
    <scope>NUCLEOTIDE SEQUENCE</scope>
    <source>
        <strain evidence="2">ME49</strain>
    </source>
</reference>
<keyword evidence="1" id="KW-0812">Transmembrane</keyword>
<proteinExistence type="predicted"/>
<dbReference type="EMBL" id="KE139665">
    <property type="protein sequence ID" value="EPT24449.1"/>
    <property type="molecule type" value="Genomic_DNA"/>
</dbReference>
<evidence type="ECO:0000256" key="1">
    <source>
        <dbReference type="SAM" id="Phobius"/>
    </source>
</evidence>
<sequence>QQTRHILPFGSLFPGGILGKIMQKLMRSYIMFFHPVLANFKGLLALFLGVLCKVRLPQLINAVFGAIFRAKRRAGRYIHKFFFKTISLRKDITGKILVDDLVRGSGAVMITLLFQLHGVDIDAISRRGGAVESGVLAGQGVWTLSDGLFVGLKDFGQLFRAYFERYVNLTSAIHTYCAKQTTNFFTETELDEFYNGENVDRIPPRERLLAWLQIPMAA</sequence>
<keyword evidence="1" id="KW-0472">Membrane</keyword>
<dbReference type="Proteomes" id="UP000001529">
    <property type="component" value="Unassembled WGS sequence"/>
</dbReference>
<keyword evidence="1" id="KW-1133">Transmembrane helix</keyword>
<evidence type="ECO:0000313" key="2">
    <source>
        <dbReference type="EMBL" id="EPT24449.1"/>
    </source>
</evidence>
<accession>S8G877</accession>
<feature type="transmembrane region" description="Helical" evidence="1">
    <location>
        <begin position="29"/>
        <end position="51"/>
    </location>
</feature>
<protein>
    <submittedName>
        <fullName evidence="2">Rhoptry neck protein, putative</fullName>
    </submittedName>
</protein>
<dbReference type="VEuPathDB" id="ToxoDB:TGME49_327200"/>